<comment type="similarity">
    <text evidence="1">Belongs to the LacAB/RpiB family.</text>
</comment>
<keyword evidence="4" id="KW-1185">Reference proteome</keyword>
<protein>
    <submittedName>
        <fullName evidence="3">RpiB/LacA/LacB family sugar-phosphate isomerase</fullName>
    </submittedName>
</protein>
<keyword evidence="3" id="KW-0413">Isomerase</keyword>
<dbReference type="GO" id="GO:0016861">
    <property type="term" value="F:intramolecular oxidoreductase activity, interconverting aldoses and ketoses"/>
    <property type="evidence" value="ECO:0007669"/>
    <property type="project" value="UniProtKB-ARBA"/>
</dbReference>
<dbReference type="Gene3D" id="3.40.1400.10">
    <property type="entry name" value="Sugar-phosphate isomerase, RpiB/LacA/LacB"/>
    <property type="match status" value="1"/>
</dbReference>
<dbReference type="RefSeq" id="WP_021637997.1">
    <property type="nucleotide sequence ID" value="NZ_CALBAU010000413.1"/>
</dbReference>
<comment type="caution">
    <text evidence="3">The sequence shown here is derived from an EMBL/GenBank/DDBJ whole genome shotgun (WGS) entry which is preliminary data.</text>
</comment>
<dbReference type="Proteomes" id="UP000260812">
    <property type="component" value="Unassembled WGS sequence"/>
</dbReference>
<sequence>MKMVKDKQILVAADFGGFELKEAVVKHLKERGWTVTDVGMKAGDTGEPEMYQRIGLRAGAMVAEGEFERALLFCGTGMGIHIAASKCPHVHSAVVETVPAALRCVTANNCNVMAMGGYYVAPRTGMAMADAFLEHKLGDGYEDWEGFYEYHKLGYDELENFDYEEYKANGFQIINPGKAPLGPEPLGHAY</sequence>
<name>A0A3E3J5F0_9FIRM</name>
<evidence type="ECO:0000313" key="2">
    <source>
        <dbReference type="EMBL" id="RGE62406.1"/>
    </source>
</evidence>
<evidence type="ECO:0000313" key="3">
    <source>
        <dbReference type="EMBL" id="RGE74590.1"/>
    </source>
</evidence>
<dbReference type="OrthoDB" id="1778624at2"/>
<dbReference type="GeneID" id="97986688"/>
<proteinExistence type="inferred from homology"/>
<dbReference type="GO" id="GO:0005975">
    <property type="term" value="P:carbohydrate metabolic process"/>
    <property type="evidence" value="ECO:0007669"/>
    <property type="project" value="InterPro"/>
</dbReference>
<dbReference type="PANTHER" id="PTHR30345:SF0">
    <property type="entry name" value="DNA DAMAGE-REPAIR_TOLERATION PROTEIN DRT102"/>
    <property type="match status" value="1"/>
</dbReference>
<reference evidence="3 5" key="1">
    <citation type="submission" date="2018-08" db="EMBL/GenBank/DDBJ databases">
        <title>A genome reference for cultivated species of the human gut microbiota.</title>
        <authorList>
            <person name="Zou Y."/>
            <person name="Xue W."/>
            <person name="Luo G."/>
        </authorList>
    </citation>
    <scope>NUCLEOTIDE SEQUENCE [LARGE SCALE GENOMIC DNA]</scope>
    <source>
        <strain evidence="3 5">AF26-4BH</strain>
        <strain evidence="2">TF05-5AC</strain>
    </source>
</reference>
<dbReference type="PANTHER" id="PTHR30345">
    <property type="entry name" value="RIBOSE-5-PHOSPHATE ISOMERASE B"/>
    <property type="match status" value="1"/>
</dbReference>
<dbReference type="Proteomes" id="UP000261166">
    <property type="component" value="Unassembled WGS sequence"/>
</dbReference>
<dbReference type="EMBL" id="QVLV01000004">
    <property type="protein sequence ID" value="RGE62406.1"/>
    <property type="molecule type" value="Genomic_DNA"/>
</dbReference>
<accession>A0A3E3J5F0</accession>
<gene>
    <name evidence="3" type="ORF">DWY69_01090</name>
    <name evidence="2" type="ORF">DXC51_07290</name>
</gene>
<dbReference type="SUPFAM" id="SSF89623">
    <property type="entry name" value="Ribose/Galactose isomerase RpiB/AlsB"/>
    <property type="match status" value="1"/>
</dbReference>
<dbReference type="InterPro" id="IPR003500">
    <property type="entry name" value="RpiB_LacA_LacB"/>
</dbReference>
<dbReference type="EMBL" id="QVLU01000001">
    <property type="protein sequence ID" value="RGE74590.1"/>
    <property type="molecule type" value="Genomic_DNA"/>
</dbReference>
<dbReference type="Pfam" id="PF02502">
    <property type="entry name" value="LacAB_rpiB"/>
    <property type="match status" value="1"/>
</dbReference>
<evidence type="ECO:0000256" key="1">
    <source>
        <dbReference type="ARBA" id="ARBA00008754"/>
    </source>
</evidence>
<evidence type="ECO:0000313" key="5">
    <source>
        <dbReference type="Proteomes" id="UP000261166"/>
    </source>
</evidence>
<evidence type="ECO:0000313" key="4">
    <source>
        <dbReference type="Proteomes" id="UP000260812"/>
    </source>
</evidence>
<dbReference type="InterPro" id="IPR036569">
    <property type="entry name" value="RpiB_LacA_LacB_sf"/>
</dbReference>
<dbReference type="AlphaFoldDB" id="A0A3E3J5F0"/>
<organism evidence="3 5">
    <name type="scientific">Eisenbergiella massiliensis</name>
    <dbReference type="NCBI Taxonomy" id="1720294"/>
    <lineage>
        <taxon>Bacteria</taxon>
        <taxon>Bacillati</taxon>
        <taxon>Bacillota</taxon>
        <taxon>Clostridia</taxon>
        <taxon>Lachnospirales</taxon>
        <taxon>Lachnospiraceae</taxon>
        <taxon>Eisenbergiella</taxon>
    </lineage>
</organism>